<dbReference type="InParanoid" id="A0A0V0R0S5"/>
<evidence type="ECO:0000256" key="1">
    <source>
        <dbReference type="SAM" id="Phobius"/>
    </source>
</evidence>
<feature type="transmembrane region" description="Helical" evidence="1">
    <location>
        <begin position="91"/>
        <end position="108"/>
    </location>
</feature>
<keyword evidence="1" id="KW-0472">Membrane</keyword>
<evidence type="ECO:0000313" key="3">
    <source>
        <dbReference type="Proteomes" id="UP000054937"/>
    </source>
</evidence>
<gene>
    <name evidence="2" type="ORF">PPERSA_01695</name>
</gene>
<sequence>MFVLSKIYKNYGFCYSAGFIFLGINMAMPIGKEFNSYNASLFFLSGLIIGLLSYFIIQQYVQKTLKQQIIISDVTIFILNFMSNVDFGVNFYFFNLLIGSVYGYTIIIQKRPQFIIENENNINLNPEISIEQQQKPQIEIKQNEKQDLQKEIKMSNSFDLSNNKIKNKQKQNEVMNSQSFQSQELIQSEIQIQIDKNEVDNNFENSQKKKNSNNINNENRISADLKFNNLSKERDLAGYLAGVGIVSAFLIFLLDLRKLKQEQYYIIFSICYIYAFICFLLQSQYAIFFLPLTWIPVKVFSAITIQEEASFDLTLYQLLQQYQNHQNNGNQQNCIKNQEEFQDELYRIKQLQLQNPYFFQEINTKNYDILGYICEFGFAFFQIALSGDTDRNIIKIEQD</sequence>
<keyword evidence="3" id="KW-1185">Reference proteome</keyword>
<feature type="transmembrane region" description="Helical" evidence="1">
    <location>
        <begin position="236"/>
        <end position="254"/>
    </location>
</feature>
<reference evidence="2 3" key="1">
    <citation type="journal article" date="2015" name="Sci. Rep.">
        <title>Genome of the facultative scuticociliatosis pathogen Pseudocohnilembus persalinus provides insight into its virulence through horizontal gene transfer.</title>
        <authorList>
            <person name="Xiong J."/>
            <person name="Wang G."/>
            <person name="Cheng J."/>
            <person name="Tian M."/>
            <person name="Pan X."/>
            <person name="Warren A."/>
            <person name="Jiang C."/>
            <person name="Yuan D."/>
            <person name="Miao W."/>
        </authorList>
    </citation>
    <scope>NUCLEOTIDE SEQUENCE [LARGE SCALE GENOMIC DNA]</scope>
    <source>
        <strain evidence="2">36N120E</strain>
    </source>
</reference>
<dbReference type="AlphaFoldDB" id="A0A0V0R0S5"/>
<feature type="transmembrane region" description="Helical" evidence="1">
    <location>
        <begin position="266"/>
        <end position="290"/>
    </location>
</feature>
<feature type="transmembrane region" description="Helical" evidence="1">
    <location>
        <begin position="12"/>
        <end position="31"/>
    </location>
</feature>
<dbReference type="EMBL" id="LDAU01000073">
    <property type="protein sequence ID" value="KRX08150.1"/>
    <property type="molecule type" value="Genomic_DNA"/>
</dbReference>
<feature type="transmembrane region" description="Helical" evidence="1">
    <location>
        <begin position="37"/>
        <end position="57"/>
    </location>
</feature>
<comment type="caution">
    <text evidence="2">The sequence shown here is derived from an EMBL/GenBank/DDBJ whole genome shotgun (WGS) entry which is preliminary data.</text>
</comment>
<proteinExistence type="predicted"/>
<evidence type="ECO:0008006" key="4">
    <source>
        <dbReference type="Google" id="ProtNLM"/>
    </source>
</evidence>
<organism evidence="2 3">
    <name type="scientific">Pseudocohnilembus persalinus</name>
    <name type="common">Ciliate</name>
    <dbReference type="NCBI Taxonomy" id="266149"/>
    <lineage>
        <taxon>Eukaryota</taxon>
        <taxon>Sar</taxon>
        <taxon>Alveolata</taxon>
        <taxon>Ciliophora</taxon>
        <taxon>Intramacronucleata</taxon>
        <taxon>Oligohymenophorea</taxon>
        <taxon>Scuticociliatia</taxon>
        <taxon>Philasterida</taxon>
        <taxon>Pseudocohnilembidae</taxon>
        <taxon>Pseudocohnilembus</taxon>
    </lineage>
</organism>
<keyword evidence="1" id="KW-0812">Transmembrane</keyword>
<protein>
    <recommendedName>
        <fullName evidence="4">Transmembrane protein</fullName>
    </recommendedName>
</protein>
<dbReference type="Proteomes" id="UP000054937">
    <property type="component" value="Unassembled WGS sequence"/>
</dbReference>
<evidence type="ECO:0000313" key="2">
    <source>
        <dbReference type="EMBL" id="KRX08150.1"/>
    </source>
</evidence>
<accession>A0A0V0R0S5</accession>
<name>A0A0V0R0S5_PSEPJ</name>
<keyword evidence="1" id="KW-1133">Transmembrane helix</keyword>